<evidence type="ECO:0000259" key="8">
    <source>
        <dbReference type="PROSITE" id="PS50893"/>
    </source>
</evidence>
<dbReference type="GO" id="GO:0015594">
    <property type="term" value="F:ABC-type putrescine transporter activity"/>
    <property type="evidence" value="ECO:0007669"/>
    <property type="project" value="InterPro"/>
</dbReference>
<dbReference type="InterPro" id="IPR017871">
    <property type="entry name" value="ABC_transporter-like_CS"/>
</dbReference>
<dbReference type="PROSITE" id="PS00211">
    <property type="entry name" value="ABC_TRANSPORTER_1"/>
    <property type="match status" value="1"/>
</dbReference>
<dbReference type="GO" id="GO:0043190">
    <property type="term" value="C:ATP-binding cassette (ABC) transporter complex"/>
    <property type="evidence" value="ECO:0007669"/>
    <property type="project" value="InterPro"/>
</dbReference>
<dbReference type="InterPro" id="IPR003439">
    <property type="entry name" value="ABC_transporter-like_ATP-bd"/>
</dbReference>
<dbReference type="InterPro" id="IPR013611">
    <property type="entry name" value="Transp-assoc_OB_typ2"/>
</dbReference>
<evidence type="ECO:0000256" key="7">
    <source>
        <dbReference type="RuleBase" id="RU364083"/>
    </source>
</evidence>
<dbReference type="GO" id="GO:0005524">
    <property type="term" value="F:ATP binding"/>
    <property type="evidence" value="ECO:0007669"/>
    <property type="project" value="UniProtKB-KW"/>
</dbReference>
<dbReference type="SUPFAM" id="SSF50331">
    <property type="entry name" value="MOP-like"/>
    <property type="match status" value="1"/>
</dbReference>
<organism evidence="9">
    <name type="scientific">uncultured bacterium A1Q1_fos_1025</name>
    <dbReference type="NCBI Taxonomy" id="1256537"/>
    <lineage>
        <taxon>Bacteria</taxon>
        <taxon>environmental samples</taxon>
    </lineage>
</organism>
<dbReference type="EMBL" id="JX649878">
    <property type="protein sequence ID" value="AGC71640.1"/>
    <property type="molecule type" value="Genomic_DNA"/>
</dbReference>
<keyword evidence="6 7" id="KW-0472">Membrane</keyword>
<accession>L7VZN8</accession>
<dbReference type="InterPro" id="IPR050093">
    <property type="entry name" value="ABC_SmlMolc_Importer"/>
</dbReference>
<evidence type="ECO:0000256" key="4">
    <source>
        <dbReference type="ARBA" id="ARBA00022840"/>
    </source>
</evidence>
<comment type="similarity">
    <text evidence="7">Belongs to the ABC transporter superfamily. Spermidine/putrescine importer (TC 3.A.1.11.1) family.</text>
</comment>
<gene>
    <name evidence="7" type="primary">potA</name>
</gene>
<dbReference type="NCBIfam" id="TIGR01187">
    <property type="entry name" value="potA"/>
    <property type="match status" value="1"/>
</dbReference>
<comment type="catalytic activity">
    <reaction evidence="7">
        <text>ATP + H2O + polyamine-[polyamine-binding protein]Side 1 = ADP + phosphate + polyamineSide 2 + [polyamine-binding protein]Side 1.</text>
        <dbReference type="EC" id="7.6.2.11"/>
    </reaction>
</comment>
<proteinExistence type="inferred from homology"/>
<dbReference type="Pfam" id="PF08402">
    <property type="entry name" value="TOBE_2"/>
    <property type="match status" value="1"/>
</dbReference>
<dbReference type="PANTHER" id="PTHR42781:SF4">
    <property type="entry name" value="SPERMIDINE_PUTRESCINE IMPORT ATP-BINDING PROTEIN POTA"/>
    <property type="match status" value="1"/>
</dbReference>
<keyword evidence="5 7" id="KW-1278">Translocase</keyword>
<keyword evidence="3 7" id="KW-0547">Nucleotide-binding</keyword>
<dbReference type="GO" id="GO:0016887">
    <property type="term" value="F:ATP hydrolysis activity"/>
    <property type="evidence" value="ECO:0007669"/>
    <property type="project" value="InterPro"/>
</dbReference>
<keyword evidence="2 7" id="KW-1003">Cell membrane</keyword>
<dbReference type="FunFam" id="3.40.50.300:FF:000133">
    <property type="entry name" value="Spermidine/putrescine import ATP-binding protein PotA"/>
    <property type="match status" value="1"/>
</dbReference>
<reference evidence="9" key="1">
    <citation type="submission" date="2012-09" db="EMBL/GenBank/DDBJ databases">
        <title>Metagenomic Characterization of a Microbial Community in Wastewater Detects High Levels of Antibiotic Resistance.</title>
        <authorList>
            <person name="Abrams M."/>
            <person name="Caldwell A."/>
            <person name="Vandaei E."/>
            <person name="Lee W."/>
            <person name="Perrott J."/>
            <person name="Khan S.Y."/>
            <person name="Ta J."/>
            <person name="Romero D."/>
            <person name="Nguyen V."/>
            <person name="Pourmand N."/>
            <person name="Ouverney C.C."/>
        </authorList>
    </citation>
    <scope>NUCLEOTIDE SEQUENCE</scope>
</reference>
<dbReference type="Pfam" id="PF00005">
    <property type="entry name" value="ABC_tran"/>
    <property type="match status" value="1"/>
</dbReference>
<protein>
    <recommendedName>
        <fullName evidence="7">Spermidine/putrescine import ATP-binding protein PotA</fullName>
        <ecNumber evidence="7">7.6.2.11</ecNumber>
    </recommendedName>
</protein>
<dbReference type="PANTHER" id="PTHR42781">
    <property type="entry name" value="SPERMIDINE/PUTRESCINE IMPORT ATP-BINDING PROTEIN POTA"/>
    <property type="match status" value="1"/>
</dbReference>
<sequence length="447" mass="48339">MQGNPLRNTPFIVDSLARRVGFVRALAPHGSTERQRRGRNAAGQRASVRAELGGAQIVTATSDSTSTKHIAADGETLGARGSVELTGVTKRFGTMVAVDQLNLTVQPGEFLSLLGPSGCGKTTTLRMLAGFEQPDEGHIRISGEYVQGVPPYKRDVNTVFQHYALFPHMTVAENVAYGLRQKGVNKSEISARVNEALDMVKMSKLAGRKPKQMSGGQQQRVAVARALVNRPSVLLLDEPLGALDRKLREEMQIELKLLQSQLGITFVFVTHDQEEAMGMSDRIAIMLDGHIEQLADPETVYERPTSAFVAGFIGRNNFWRGTSTGSGVRANDGTVFVSSSPEEKVAAGNPALAAVRPESILLASSDPGRDHNQVPGTVASVSHFGDVLQYVVRTAERDIVALLPRQGAPRLVMGDEVFCHWSDADVYQFSADQADLVLVQPAEDATQ</sequence>
<comment type="subunit">
    <text evidence="7">The complex is composed of two ATP-binding proteins (PotA), two transmembrane proteins (PotB and PotC) and a solute-binding protein (PotD).</text>
</comment>
<dbReference type="EC" id="7.6.2.11" evidence="7"/>
<dbReference type="SUPFAM" id="SSF52540">
    <property type="entry name" value="P-loop containing nucleoside triphosphate hydrolases"/>
    <property type="match status" value="1"/>
</dbReference>
<dbReference type="PROSITE" id="PS50893">
    <property type="entry name" value="ABC_TRANSPORTER_2"/>
    <property type="match status" value="1"/>
</dbReference>
<dbReference type="InterPro" id="IPR017879">
    <property type="entry name" value="PotA_ATP-bd"/>
</dbReference>
<evidence type="ECO:0000256" key="5">
    <source>
        <dbReference type="ARBA" id="ARBA00022967"/>
    </source>
</evidence>
<feature type="domain" description="ABC transporter" evidence="8">
    <location>
        <begin position="83"/>
        <end position="313"/>
    </location>
</feature>
<keyword evidence="1 7" id="KW-0813">Transport</keyword>
<evidence type="ECO:0000256" key="3">
    <source>
        <dbReference type="ARBA" id="ARBA00022741"/>
    </source>
</evidence>
<dbReference type="InterPro" id="IPR003593">
    <property type="entry name" value="AAA+_ATPase"/>
</dbReference>
<comment type="function">
    <text evidence="7">Part of the ABC transporter complex PotABCD involved in spermidine/putrescine import. Responsible for energy coupling to the transport system.</text>
</comment>
<evidence type="ECO:0000256" key="6">
    <source>
        <dbReference type="ARBA" id="ARBA00023136"/>
    </source>
</evidence>
<evidence type="ECO:0000256" key="2">
    <source>
        <dbReference type="ARBA" id="ARBA00022475"/>
    </source>
</evidence>
<keyword evidence="4 7" id="KW-0067">ATP-binding</keyword>
<dbReference type="InterPro" id="IPR005893">
    <property type="entry name" value="PotA-like"/>
</dbReference>
<evidence type="ECO:0000313" key="9">
    <source>
        <dbReference type="EMBL" id="AGC71640.1"/>
    </source>
</evidence>
<dbReference type="InterPro" id="IPR027417">
    <property type="entry name" value="P-loop_NTPase"/>
</dbReference>
<evidence type="ECO:0000256" key="1">
    <source>
        <dbReference type="ARBA" id="ARBA00022448"/>
    </source>
</evidence>
<dbReference type="AlphaFoldDB" id="L7VZN8"/>
<dbReference type="CDD" id="cd03300">
    <property type="entry name" value="ABC_PotA_N"/>
    <property type="match status" value="1"/>
</dbReference>
<name>L7VZN8_9BACT</name>
<dbReference type="InterPro" id="IPR008995">
    <property type="entry name" value="Mo/tungstate-bd_C_term_dom"/>
</dbReference>
<dbReference type="Gene3D" id="2.40.50.100">
    <property type="match status" value="1"/>
</dbReference>
<dbReference type="Gene3D" id="3.40.50.300">
    <property type="entry name" value="P-loop containing nucleotide triphosphate hydrolases"/>
    <property type="match status" value="1"/>
</dbReference>
<dbReference type="SMART" id="SM00382">
    <property type="entry name" value="AAA"/>
    <property type="match status" value="1"/>
</dbReference>